<gene>
    <name evidence="3" type="ORF">P168DRAFT_36878</name>
</gene>
<accession>A0A2I1CW84</accession>
<evidence type="ECO:0000256" key="1">
    <source>
        <dbReference type="SAM" id="Phobius"/>
    </source>
</evidence>
<organism evidence="3 4">
    <name type="scientific">Aspergillus campestris (strain IBT 28561)</name>
    <dbReference type="NCBI Taxonomy" id="1392248"/>
    <lineage>
        <taxon>Eukaryota</taxon>
        <taxon>Fungi</taxon>
        <taxon>Dikarya</taxon>
        <taxon>Ascomycota</taxon>
        <taxon>Pezizomycotina</taxon>
        <taxon>Eurotiomycetes</taxon>
        <taxon>Eurotiomycetidae</taxon>
        <taxon>Eurotiales</taxon>
        <taxon>Aspergillaceae</taxon>
        <taxon>Aspergillus</taxon>
        <taxon>Aspergillus subgen. Circumdati</taxon>
    </lineage>
</organism>
<evidence type="ECO:0000313" key="4">
    <source>
        <dbReference type="Proteomes" id="UP000234254"/>
    </source>
</evidence>
<reference evidence="3" key="1">
    <citation type="submission" date="2016-12" db="EMBL/GenBank/DDBJ databases">
        <title>The genomes of Aspergillus section Nigri reveals drivers in fungal speciation.</title>
        <authorList>
            <consortium name="DOE Joint Genome Institute"/>
            <person name="Vesth T.C."/>
            <person name="Nybo J."/>
            <person name="Theobald S."/>
            <person name="Brandl J."/>
            <person name="Frisvad J.C."/>
            <person name="Nielsen K.F."/>
            <person name="Lyhne E.K."/>
            <person name="Kogle M.E."/>
            <person name="Kuo A."/>
            <person name="Riley R."/>
            <person name="Clum A."/>
            <person name="Nolan M."/>
            <person name="Lipzen A."/>
            <person name="Salamov A."/>
            <person name="Henrissat B."/>
            <person name="Wiebenga A."/>
            <person name="De vries R.P."/>
            <person name="Grigoriev I.V."/>
            <person name="Mortensen U.H."/>
            <person name="Andersen M.R."/>
            <person name="Baker S.E."/>
        </authorList>
    </citation>
    <scope>NUCLEOTIDE SEQUENCE</scope>
    <source>
        <strain evidence="3">IBT 28561</strain>
    </source>
</reference>
<dbReference type="RefSeq" id="XP_024690479.1">
    <property type="nucleotide sequence ID" value="XM_024841904.1"/>
</dbReference>
<name>A0A2I1CW84_ASPC2</name>
<keyword evidence="2" id="KW-0732">Signal</keyword>
<feature type="chain" id="PRO_5014140472" evidence="2">
    <location>
        <begin position="19"/>
        <end position="101"/>
    </location>
</feature>
<feature type="signal peptide" evidence="2">
    <location>
        <begin position="1"/>
        <end position="18"/>
    </location>
</feature>
<evidence type="ECO:0000313" key="3">
    <source>
        <dbReference type="EMBL" id="PKY01885.1"/>
    </source>
</evidence>
<evidence type="ECO:0000256" key="2">
    <source>
        <dbReference type="SAM" id="SignalP"/>
    </source>
</evidence>
<feature type="transmembrane region" description="Helical" evidence="1">
    <location>
        <begin position="61"/>
        <end position="86"/>
    </location>
</feature>
<protein>
    <submittedName>
        <fullName evidence="3">Uncharacterized protein</fullName>
    </submittedName>
</protein>
<keyword evidence="1" id="KW-1133">Transmembrane helix</keyword>
<keyword evidence="1" id="KW-0812">Transmembrane</keyword>
<dbReference type="AlphaFoldDB" id="A0A2I1CW84"/>
<comment type="caution">
    <text evidence="3">The sequence shown here is derived from an EMBL/GenBank/DDBJ whole genome shotgun (WGS) entry which is preliminary data.</text>
</comment>
<proteinExistence type="predicted"/>
<dbReference type="Proteomes" id="UP000234254">
    <property type="component" value="Unassembled WGS sequence"/>
</dbReference>
<sequence>MRCGFLFLFLSFFSPSVSDISYLIYHLVLSRFARNVDGCTGYVYKNHYYTTLQSQSISLSIYLSIYTCLAYIFIFVFIFVFIFALISQPCSSLDSTHSFLP</sequence>
<keyword evidence="1" id="KW-0472">Membrane</keyword>
<dbReference type="EMBL" id="MSFM01000010">
    <property type="protein sequence ID" value="PKY01885.1"/>
    <property type="molecule type" value="Genomic_DNA"/>
</dbReference>
<dbReference type="VEuPathDB" id="FungiDB:P168DRAFT_36878"/>
<keyword evidence="4" id="KW-1185">Reference proteome</keyword>
<dbReference type="GeneID" id="36549433"/>